<reference evidence="1" key="2">
    <citation type="submission" date="2020-09" db="EMBL/GenBank/DDBJ databases">
        <authorList>
            <person name="Sun Q."/>
            <person name="Zhou Y."/>
        </authorList>
    </citation>
    <scope>NUCLEOTIDE SEQUENCE</scope>
    <source>
        <strain evidence="1">CGMCC 1.12813</strain>
    </source>
</reference>
<protein>
    <recommendedName>
        <fullName evidence="3">DUF4229 domain-containing protein</fullName>
    </recommendedName>
</protein>
<reference evidence="1" key="1">
    <citation type="journal article" date="2014" name="Int. J. Syst. Evol. Microbiol.">
        <title>Complete genome sequence of Corynebacterium casei LMG S-19264T (=DSM 44701T), isolated from a smear-ripened cheese.</title>
        <authorList>
            <consortium name="US DOE Joint Genome Institute (JGI-PGF)"/>
            <person name="Walter F."/>
            <person name="Albersmeier A."/>
            <person name="Kalinowski J."/>
            <person name="Ruckert C."/>
        </authorList>
    </citation>
    <scope>NUCLEOTIDE SEQUENCE</scope>
    <source>
        <strain evidence="1">CGMCC 1.12813</strain>
    </source>
</reference>
<dbReference type="Pfam" id="PF14012">
    <property type="entry name" value="DUF4229"/>
    <property type="match status" value="1"/>
</dbReference>
<dbReference type="EMBL" id="BMGB01000001">
    <property type="protein sequence ID" value="GGB05940.1"/>
    <property type="molecule type" value="Genomic_DNA"/>
</dbReference>
<dbReference type="InterPro" id="IPR025323">
    <property type="entry name" value="DUF4229"/>
</dbReference>
<sequence length="91" mass="9962">MIRLAIFAAVLTVLLLAQTPGWIAAIIAAVFGFAASYIFLGRLREQVARDVQDRRSGKIRPDTDDEDAEDLLQNQTYLKGSDLEGDGPGKK</sequence>
<organism evidence="1 2">
    <name type="scientific">Conyzicola nivalis</name>
    <dbReference type="NCBI Taxonomy" id="1477021"/>
    <lineage>
        <taxon>Bacteria</taxon>
        <taxon>Bacillati</taxon>
        <taxon>Actinomycetota</taxon>
        <taxon>Actinomycetes</taxon>
        <taxon>Micrococcales</taxon>
        <taxon>Microbacteriaceae</taxon>
        <taxon>Conyzicola</taxon>
    </lineage>
</organism>
<evidence type="ECO:0000313" key="1">
    <source>
        <dbReference type="EMBL" id="GGB05940.1"/>
    </source>
</evidence>
<name>A0A916SM64_9MICO</name>
<dbReference type="Proteomes" id="UP000606922">
    <property type="component" value="Unassembled WGS sequence"/>
</dbReference>
<evidence type="ECO:0008006" key="3">
    <source>
        <dbReference type="Google" id="ProtNLM"/>
    </source>
</evidence>
<keyword evidence="2" id="KW-1185">Reference proteome</keyword>
<comment type="caution">
    <text evidence="1">The sequence shown here is derived from an EMBL/GenBank/DDBJ whole genome shotgun (WGS) entry which is preliminary data.</text>
</comment>
<gene>
    <name evidence="1" type="ORF">GCM10010979_20790</name>
</gene>
<proteinExistence type="predicted"/>
<dbReference type="AlphaFoldDB" id="A0A916SM64"/>
<accession>A0A916SM64</accession>
<evidence type="ECO:0000313" key="2">
    <source>
        <dbReference type="Proteomes" id="UP000606922"/>
    </source>
</evidence>